<evidence type="ECO:0000256" key="1">
    <source>
        <dbReference type="SAM" id="Phobius"/>
    </source>
</evidence>
<feature type="transmembrane region" description="Helical" evidence="1">
    <location>
        <begin position="132"/>
        <end position="150"/>
    </location>
</feature>
<keyword evidence="1" id="KW-1133">Transmembrane helix</keyword>
<sequence>MLNQTLHPLKVNGKNIYFEQIYGTALGVQKYTITHGSDVSSSIETITEFWLQTGNGKETQIKLSTDNIKVREGQQVSLIRAYNYIGAYTKSKTSPYYIFINHDFHDWCWLCTPTLFLSNLKVFIFPIGWEDLLILGFLLCGLFIFLFFFLGLSLEYLLFLACFAVFVIVLHIIQFDRTNSALTSTQLEIARMIRKLM</sequence>
<proteinExistence type="predicted"/>
<dbReference type="EMBL" id="JADEXS010000220">
    <property type="protein sequence ID" value="MBE9024022.1"/>
    <property type="molecule type" value="Genomic_DNA"/>
</dbReference>
<gene>
    <name evidence="2" type="ORF">IQ276_16785</name>
</gene>
<protein>
    <submittedName>
        <fullName evidence="2">Uncharacterized protein</fullName>
    </submittedName>
</protein>
<accession>A0A8J7AEH7</accession>
<dbReference type="Proteomes" id="UP000622533">
    <property type="component" value="Unassembled WGS sequence"/>
</dbReference>
<evidence type="ECO:0000313" key="3">
    <source>
        <dbReference type="Proteomes" id="UP000622533"/>
    </source>
</evidence>
<keyword evidence="3" id="KW-1185">Reference proteome</keyword>
<reference evidence="2" key="1">
    <citation type="submission" date="2020-10" db="EMBL/GenBank/DDBJ databases">
        <authorList>
            <person name="Castelo-Branco R."/>
            <person name="Eusebio N."/>
            <person name="Adriana R."/>
            <person name="Vieira A."/>
            <person name="Brugerolle De Fraissinette N."/>
            <person name="Rezende De Castro R."/>
            <person name="Schneider M.P."/>
            <person name="Vasconcelos V."/>
            <person name="Leao P.N."/>
        </authorList>
    </citation>
    <scope>NUCLEOTIDE SEQUENCE</scope>
    <source>
        <strain evidence="2">LEGE 12446</strain>
    </source>
</reference>
<organism evidence="2 3">
    <name type="scientific">Desmonostoc muscorum LEGE 12446</name>
    <dbReference type="NCBI Taxonomy" id="1828758"/>
    <lineage>
        <taxon>Bacteria</taxon>
        <taxon>Bacillati</taxon>
        <taxon>Cyanobacteriota</taxon>
        <taxon>Cyanophyceae</taxon>
        <taxon>Nostocales</taxon>
        <taxon>Nostocaceae</taxon>
        <taxon>Desmonostoc</taxon>
    </lineage>
</organism>
<comment type="caution">
    <text evidence="2">The sequence shown here is derived from an EMBL/GenBank/DDBJ whole genome shotgun (WGS) entry which is preliminary data.</text>
</comment>
<keyword evidence="1" id="KW-0812">Transmembrane</keyword>
<evidence type="ECO:0000313" key="2">
    <source>
        <dbReference type="EMBL" id="MBE9024022.1"/>
    </source>
</evidence>
<feature type="transmembrane region" description="Helical" evidence="1">
    <location>
        <begin position="156"/>
        <end position="173"/>
    </location>
</feature>
<name>A0A8J7AEH7_DESMC</name>
<dbReference type="RefSeq" id="WP_193918061.1">
    <property type="nucleotide sequence ID" value="NZ_JADEXS020000001.1"/>
</dbReference>
<keyword evidence="1" id="KW-0472">Membrane</keyword>
<dbReference type="AlphaFoldDB" id="A0A8J7AEH7"/>